<evidence type="ECO:0000256" key="10">
    <source>
        <dbReference type="RuleBase" id="RU000488"/>
    </source>
</evidence>
<dbReference type="PRINTS" id="PR00926">
    <property type="entry name" value="MITOCARRIER"/>
</dbReference>
<dbReference type="AlphaFoldDB" id="A0AAD7UE45"/>
<feature type="compositionally biased region" description="Basic and acidic residues" evidence="11">
    <location>
        <begin position="1"/>
        <end position="16"/>
    </location>
</feature>
<keyword evidence="3 10" id="KW-0813">Transport</keyword>
<evidence type="ECO:0000256" key="7">
    <source>
        <dbReference type="ARBA" id="ARBA00023128"/>
    </source>
</evidence>
<feature type="compositionally biased region" description="Acidic residues" evidence="11">
    <location>
        <begin position="28"/>
        <end position="39"/>
    </location>
</feature>
<evidence type="ECO:0000256" key="9">
    <source>
        <dbReference type="PROSITE-ProRule" id="PRU00282"/>
    </source>
</evidence>
<evidence type="ECO:0000256" key="6">
    <source>
        <dbReference type="ARBA" id="ARBA00022792"/>
    </source>
</evidence>
<comment type="similarity">
    <text evidence="2 10">Belongs to the mitochondrial carrier (TC 2.A.29) family.</text>
</comment>
<dbReference type="PROSITE" id="PS50920">
    <property type="entry name" value="SOLCAR"/>
    <property type="match status" value="3"/>
</dbReference>
<dbReference type="InterPro" id="IPR002067">
    <property type="entry name" value="MCP"/>
</dbReference>
<evidence type="ECO:0000256" key="2">
    <source>
        <dbReference type="ARBA" id="ARBA00006375"/>
    </source>
</evidence>
<evidence type="ECO:0000313" key="13">
    <source>
        <dbReference type="Proteomes" id="UP001230188"/>
    </source>
</evidence>
<evidence type="ECO:0000256" key="3">
    <source>
        <dbReference type="ARBA" id="ARBA00022448"/>
    </source>
</evidence>
<dbReference type="PANTHER" id="PTHR24089">
    <property type="entry name" value="SOLUTE CARRIER FAMILY 25"/>
    <property type="match status" value="1"/>
</dbReference>
<feature type="region of interest" description="Disordered" evidence="11">
    <location>
        <begin position="1"/>
        <end position="39"/>
    </location>
</feature>
<keyword evidence="4 9" id="KW-0812">Transmembrane</keyword>
<evidence type="ECO:0000256" key="11">
    <source>
        <dbReference type="SAM" id="MobiDB-lite"/>
    </source>
</evidence>
<dbReference type="EMBL" id="JAQMWT010000381">
    <property type="protein sequence ID" value="KAJ8602347.1"/>
    <property type="molecule type" value="Genomic_DNA"/>
</dbReference>
<dbReference type="InterPro" id="IPR002167">
    <property type="entry name" value="GDC-like"/>
</dbReference>
<organism evidence="12 13">
    <name type="scientific">Chrysophaeum taylorii</name>
    <dbReference type="NCBI Taxonomy" id="2483200"/>
    <lineage>
        <taxon>Eukaryota</taxon>
        <taxon>Sar</taxon>
        <taxon>Stramenopiles</taxon>
        <taxon>Ochrophyta</taxon>
        <taxon>Pelagophyceae</taxon>
        <taxon>Pelagomonadales</taxon>
        <taxon>Pelagomonadaceae</taxon>
        <taxon>Chrysophaeum</taxon>
    </lineage>
</organism>
<keyword evidence="5" id="KW-0677">Repeat</keyword>
<dbReference type="Pfam" id="PF00153">
    <property type="entry name" value="Mito_carr"/>
    <property type="match status" value="3"/>
</dbReference>
<dbReference type="Proteomes" id="UP001230188">
    <property type="component" value="Unassembled WGS sequence"/>
</dbReference>
<dbReference type="InterPro" id="IPR018108">
    <property type="entry name" value="MCP_transmembrane"/>
</dbReference>
<comment type="subcellular location">
    <subcellularLocation>
        <location evidence="1">Mitochondrion inner membrane</location>
        <topology evidence="1">Multi-pass membrane protein</topology>
    </subcellularLocation>
</comment>
<reference evidence="12" key="1">
    <citation type="submission" date="2023-01" db="EMBL/GenBank/DDBJ databases">
        <title>Metagenome sequencing of chrysophaentin producing Chrysophaeum taylorii.</title>
        <authorList>
            <person name="Davison J."/>
            <person name="Bewley C."/>
        </authorList>
    </citation>
    <scope>NUCLEOTIDE SEQUENCE</scope>
    <source>
        <strain evidence="12">NIES-1699</strain>
    </source>
</reference>
<name>A0AAD7UE45_9STRA</name>
<dbReference type="GO" id="GO:0055085">
    <property type="term" value="P:transmembrane transport"/>
    <property type="evidence" value="ECO:0007669"/>
    <property type="project" value="InterPro"/>
</dbReference>
<dbReference type="InterPro" id="IPR023395">
    <property type="entry name" value="MCP_dom_sf"/>
</dbReference>
<keyword evidence="7" id="KW-0496">Mitochondrion</keyword>
<evidence type="ECO:0000256" key="4">
    <source>
        <dbReference type="ARBA" id="ARBA00022692"/>
    </source>
</evidence>
<feature type="repeat" description="Solcar" evidence="9">
    <location>
        <begin position="52"/>
        <end position="144"/>
    </location>
</feature>
<accession>A0AAD7UE45</accession>
<evidence type="ECO:0000256" key="5">
    <source>
        <dbReference type="ARBA" id="ARBA00022737"/>
    </source>
</evidence>
<dbReference type="GO" id="GO:0005743">
    <property type="term" value="C:mitochondrial inner membrane"/>
    <property type="evidence" value="ECO:0007669"/>
    <property type="project" value="UniProtKB-SubCell"/>
</dbReference>
<evidence type="ECO:0000256" key="1">
    <source>
        <dbReference type="ARBA" id="ARBA00004448"/>
    </source>
</evidence>
<feature type="repeat" description="Solcar" evidence="9">
    <location>
        <begin position="154"/>
        <end position="240"/>
    </location>
</feature>
<evidence type="ECO:0000256" key="8">
    <source>
        <dbReference type="ARBA" id="ARBA00023136"/>
    </source>
</evidence>
<keyword evidence="6" id="KW-0999">Mitochondrion inner membrane</keyword>
<gene>
    <name evidence="12" type="ORF">CTAYLR_004232</name>
</gene>
<dbReference type="SUPFAM" id="SSF103506">
    <property type="entry name" value="Mitochondrial carrier"/>
    <property type="match status" value="1"/>
</dbReference>
<keyword evidence="8 9" id="KW-0472">Membrane</keyword>
<evidence type="ECO:0000313" key="12">
    <source>
        <dbReference type="EMBL" id="KAJ8602347.1"/>
    </source>
</evidence>
<protein>
    <recommendedName>
        <fullName evidence="14">Mitochondrial carrier protein</fullName>
    </recommendedName>
</protein>
<comment type="caution">
    <text evidence="12">The sequence shown here is derived from an EMBL/GenBank/DDBJ whole genome shotgun (WGS) entry which is preliminary data.</text>
</comment>
<sequence>MEEDRQASPQRRDTRVSFDPSLSGGDMAVDDDDDDDEGLDEVPELIRTVRKERWWATLIAGGVAGAVSRTCVAPLERMKILFQVRGLSTKDGAPRRHLGVLESLVNMYQKDGLLGFWKGNGLNCIRVVPSSAIQFSAYALYKRLFFGDDGTVHLSSWQHVVAGGLAGATSTTLTYPLDLIRARRTVDFKGDVPTGLISGLAHVFRHEGIAGAFRGIVPSLCGIVPYIGIDFAVYDLLKRSCRHRAWGLDPANPHDLRPQTKVLCGAVAGVCGMTVAFPFDTARRNLQVATLKVRGEGYPTNMLQIMGSIVREGGVLALYRGLVPNYLKAGPSVGISFATFEYVKARLDDLAADPQGAQRR</sequence>
<feature type="repeat" description="Solcar" evidence="9">
    <location>
        <begin position="256"/>
        <end position="346"/>
    </location>
</feature>
<evidence type="ECO:0008006" key="14">
    <source>
        <dbReference type="Google" id="ProtNLM"/>
    </source>
</evidence>
<keyword evidence="13" id="KW-1185">Reference proteome</keyword>
<dbReference type="PRINTS" id="PR00928">
    <property type="entry name" value="GRAVESDC"/>
</dbReference>
<dbReference type="Gene3D" id="1.50.40.10">
    <property type="entry name" value="Mitochondrial carrier domain"/>
    <property type="match status" value="1"/>
</dbReference>
<proteinExistence type="inferred from homology"/>